<protein>
    <submittedName>
        <fullName evidence="2">Glycosyltransferase</fullName>
    </submittedName>
</protein>
<evidence type="ECO:0000313" key="2">
    <source>
        <dbReference type="EMBL" id="DAF98074.1"/>
    </source>
</evidence>
<dbReference type="EMBL" id="BK016142">
    <property type="protein sequence ID" value="DAF98074.1"/>
    <property type="molecule type" value="Genomic_DNA"/>
</dbReference>
<sequence length="397" mass="45464">MKVCVYAIARNEEQFVDRWMDSMAEADWVCVLDTGSTDRTVEKLADRGAIVRQEIISPWRFDAARNRSMDLIPPGTDVCVCTDLDEVFRPGWRKLLENVWEPGTEQLRYIYIWSFGPGGTPGTTFLQEKVHTPGVFQWHHPVHEVLRRTDGQRTWKTAVCPEIVLEHYPDPKKSRAEYLPLLELSVREDPEDDRNAHYLGREYMFHGLYAEAIPVLKRHLEMPGAVWQPERCASMRFLSRCYLSMGDRRQGMVWALRAIAEAPELREPWVQAQEAAYAAEDWEGVVYYGRRAVDITERSGFYINEDRAWGAYPWDAMAYACYRIGDLRAAREYGEQALLEEPDNPRLLKNMRFYTGDPAGTQRSGSCGERTGAQAHGVGAEVPLGRNGALRDLPDAK</sequence>
<evidence type="ECO:0000256" key="1">
    <source>
        <dbReference type="SAM" id="MobiDB-lite"/>
    </source>
</evidence>
<dbReference type="Gene3D" id="3.90.550.10">
    <property type="entry name" value="Spore Coat Polysaccharide Biosynthesis Protein SpsA, Chain A"/>
    <property type="match status" value="1"/>
</dbReference>
<dbReference type="SUPFAM" id="SSF53448">
    <property type="entry name" value="Nucleotide-diphospho-sugar transferases"/>
    <property type="match status" value="1"/>
</dbReference>
<dbReference type="Gene3D" id="1.25.40.10">
    <property type="entry name" value="Tetratricopeptide repeat domain"/>
    <property type="match status" value="1"/>
</dbReference>
<dbReference type="InterPro" id="IPR029044">
    <property type="entry name" value="Nucleotide-diphossugar_trans"/>
</dbReference>
<reference evidence="2" key="1">
    <citation type="journal article" date="2021" name="Proc. Natl. Acad. Sci. U.S.A.">
        <title>A Catalog of Tens of Thousands of Viruses from Human Metagenomes Reveals Hidden Associations with Chronic Diseases.</title>
        <authorList>
            <person name="Tisza M.J."/>
            <person name="Buck C.B."/>
        </authorList>
    </citation>
    <scope>NUCLEOTIDE SEQUENCE</scope>
    <source>
        <strain evidence="2">CtIpM11</strain>
    </source>
</reference>
<name>A0A8S5UUK3_9CAUD</name>
<feature type="region of interest" description="Disordered" evidence="1">
    <location>
        <begin position="359"/>
        <end position="397"/>
    </location>
</feature>
<accession>A0A8S5UUK3</accession>
<dbReference type="InterPro" id="IPR011990">
    <property type="entry name" value="TPR-like_helical_dom_sf"/>
</dbReference>
<proteinExistence type="predicted"/>
<organism evidence="2">
    <name type="scientific">Podoviridae sp. ctIpM11</name>
    <dbReference type="NCBI Taxonomy" id="2825240"/>
    <lineage>
        <taxon>Viruses</taxon>
        <taxon>Duplodnaviria</taxon>
        <taxon>Heunggongvirae</taxon>
        <taxon>Uroviricota</taxon>
        <taxon>Caudoviricetes</taxon>
    </lineage>
</organism>
<dbReference type="SUPFAM" id="SSF48452">
    <property type="entry name" value="TPR-like"/>
    <property type="match status" value="1"/>
</dbReference>